<accession>A0AAJ1VIP9</accession>
<comment type="caution">
    <text evidence="2">The sequence shown here is derived from an EMBL/GenBank/DDBJ whole genome shotgun (WGS) entry which is preliminary data.</text>
</comment>
<evidence type="ECO:0000256" key="1">
    <source>
        <dbReference type="SAM" id="Phobius"/>
    </source>
</evidence>
<reference evidence="2 3" key="1">
    <citation type="journal article" date="2014" name="Int. J. Syst. Evol. Microbiol.">
        <title>Complete genome sequence of Corynebacterium casei LMG S-19264T (=DSM 44701T), isolated from a smear-ripened cheese.</title>
        <authorList>
            <consortium name="US DOE Joint Genome Institute (JGI-PGF)"/>
            <person name="Walter F."/>
            <person name="Albersmeier A."/>
            <person name="Kalinowski J."/>
            <person name="Ruckert C."/>
        </authorList>
    </citation>
    <scope>NUCLEOTIDE SEQUENCE [LARGE SCALE GENOMIC DNA]</scope>
    <source>
        <strain evidence="2 3">CECT 8670</strain>
    </source>
</reference>
<evidence type="ECO:0000313" key="3">
    <source>
        <dbReference type="Proteomes" id="UP001228636"/>
    </source>
</evidence>
<proteinExistence type="predicted"/>
<keyword evidence="1" id="KW-0472">Membrane</keyword>
<keyword evidence="1" id="KW-0812">Transmembrane</keyword>
<feature type="transmembrane region" description="Helical" evidence="1">
    <location>
        <begin position="45"/>
        <end position="62"/>
    </location>
</feature>
<evidence type="ECO:0000313" key="2">
    <source>
        <dbReference type="EMBL" id="MDN3621389.1"/>
    </source>
</evidence>
<dbReference type="AlphaFoldDB" id="A0AAJ1VIP9"/>
<dbReference type="Proteomes" id="UP001228636">
    <property type="component" value="Unassembled WGS sequence"/>
</dbReference>
<evidence type="ECO:0008006" key="4">
    <source>
        <dbReference type="Google" id="ProtNLM"/>
    </source>
</evidence>
<dbReference type="EMBL" id="JAUFQH010000027">
    <property type="protein sequence ID" value="MDN3621389.1"/>
    <property type="molecule type" value="Genomic_DNA"/>
</dbReference>
<keyword evidence="1" id="KW-1133">Transmembrane helix</keyword>
<dbReference type="RefSeq" id="WP_261972759.1">
    <property type="nucleotide sequence ID" value="NZ_CP103460.1"/>
</dbReference>
<protein>
    <recommendedName>
        <fullName evidence="4">FUSC family protein</fullName>
    </recommendedName>
</protein>
<gene>
    <name evidence="2" type="ORF">QWY81_18135</name>
</gene>
<feature type="transmembrane region" description="Helical" evidence="1">
    <location>
        <begin position="20"/>
        <end position="39"/>
    </location>
</feature>
<name>A0AAJ1VIP9_9FLAO</name>
<organism evidence="2 3">
    <name type="scientific">Polaribacter sejongensis</name>
    <dbReference type="NCBI Taxonomy" id="985043"/>
    <lineage>
        <taxon>Bacteria</taxon>
        <taxon>Pseudomonadati</taxon>
        <taxon>Bacteroidota</taxon>
        <taxon>Flavobacteriia</taxon>
        <taxon>Flavobacteriales</taxon>
        <taxon>Flavobacteriaceae</taxon>
    </lineage>
</organism>
<sequence length="69" mass="7926">MEENKLIKMSDKELKKKKIINALIIGFLTGIFFVGIFAAIYKKNILGIIPMLIPVFLIYRIVKKGKKTE</sequence>